<accession>A0A9W4TYR0</accession>
<comment type="caution">
    <text evidence="2">The sequence shown here is derived from an EMBL/GenBank/DDBJ whole genome shotgun (WGS) entry which is preliminary data.</text>
</comment>
<name>A0A9W4TYR0_9ASCO</name>
<dbReference type="InterPro" id="IPR053006">
    <property type="entry name" value="Meiosis_regulatory"/>
</dbReference>
<dbReference type="Pfam" id="PF10544">
    <property type="entry name" value="T5orf172"/>
    <property type="match status" value="1"/>
</dbReference>
<evidence type="ECO:0000313" key="2">
    <source>
        <dbReference type="EMBL" id="CAI5759637.1"/>
    </source>
</evidence>
<organism evidence="2 3">
    <name type="scientific">Candida verbasci</name>
    <dbReference type="NCBI Taxonomy" id="1227364"/>
    <lineage>
        <taxon>Eukaryota</taxon>
        <taxon>Fungi</taxon>
        <taxon>Dikarya</taxon>
        <taxon>Ascomycota</taxon>
        <taxon>Saccharomycotina</taxon>
        <taxon>Pichiomycetes</taxon>
        <taxon>Debaryomycetaceae</taxon>
        <taxon>Candida/Lodderomyces clade</taxon>
        <taxon>Candida</taxon>
    </lineage>
</organism>
<evidence type="ECO:0000313" key="3">
    <source>
        <dbReference type="Proteomes" id="UP001152885"/>
    </source>
</evidence>
<dbReference type="Proteomes" id="UP001152885">
    <property type="component" value="Unassembled WGS sequence"/>
</dbReference>
<dbReference type="InterPro" id="IPR018306">
    <property type="entry name" value="Phage_T5_Orf172_DNA-bd"/>
</dbReference>
<keyword evidence="3" id="KW-1185">Reference proteome</keyword>
<proteinExistence type="predicted"/>
<feature type="domain" description="Bacteriophage T5 Orf172 DNA-binding" evidence="1">
    <location>
        <begin position="35"/>
        <end position="171"/>
    </location>
</feature>
<dbReference type="AlphaFoldDB" id="A0A9W4TYR0"/>
<dbReference type="OrthoDB" id="4074785at2759"/>
<reference evidence="2" key="1">
    <citation type="submission" date="2022-12" db="EMBL/GenBank/DDBJ databases">
        <authorList>
            <person name="Brejova B."/>
        </authorList>
    </citation>
    <scope>NUCLEOTIDE SEQUENCE</scope>
</reference>
<gene>
    <name evidence="2" type="ORF">CANVERA_P4148</name>
</gene>
<protein>
    <recommendedName>
        <fullName evidence="1">Bacteriophage T5 Orf172 DNA-binding domain-containing protein</fullName>
    </recommendedName>
</protein>
<dbReference type="PANTHER" id="PTHR28094:SF1">
    <property type="entry name" value="MEIOTICALLY UP-REGULATED GENE 113 PROTEIN"/>
    <property type="match status" value="1"/>
</dbReference>
<dbReference type="PANTHER" id="PTHR28094">
    <property type="entry name" value="MEIOTICALLY UP-REGULATED GENE 113 PROTEIN"/>
    <property type="match status" value="1"/>
</dbReference>
<sequence>MSNFIQPPHKNWSIQVKNLPDAKIRDKWLQFNNKSPYILVKIGMTTRFPDQRIKEWENKCNHKLINVGPRNKRFIYKQNFLERLSCLSIQDNYERYRDDGFFVNKNLKLVESSIHKALKDKYGKGDVYCSGCLVDKSVAPKKDSPFNTSYNVHTEWFLILKKEIEQVYNIIDSTCVNLG</sequence>
<evidence type="ECO:0000259" key="1">
    <source>
        <dbReference type="Pfam" id="PF10544"/>
    </source>
</evidence>
<dbReference type="EMBL" id="CANTUO010000004">
    <property type="protein sequence ID" value="CAI5759637.1"/>
    <property type="molecule type" value="Genomic_DNA"/>
</dbReference>